<feature type="region of interest" description="Disordered" evidence="1">
    <location>
        <begin position="736"/>
        <end position="812"/>
    </location>
</feature>
<name>A0AAV5RZ62_MAUHU</name>
<feature type="region of interest" description="Disordered" evidence="1">
    <location>
        <begin position="363"/>
        <end position="419"/>
    </location>
</feature>
<feature type="region of interest" description="Disordered" evidence="1">
    <location>
        <begin position="52"/>
        <end position="192"/>
    </location>
</feature>
<keyword evidence="3" id="KW-1185">Reference proteome</keyword>
<evidence type="ECO:0000313" key="2">
    <source>
        <dbReference type="EMBL" id="GMM56436.1"/>
    </source>
</evidence>
<reference evidence="2 3" key="1">
    <citation type="journal article" date="2023" name="Elife">
        <title>Identification of key yeast species and microbe-microbe interactions impacting larval growth of Drosophila in the wild.</title>
        <authorList>
            <person name="Mure A."/>
            <person name="Sugiura Y."/>
            <person name="Maeda R."/>
            <person name="Honda K."/>
            <person name="Sakurai N."/>
            <person name="Takahashi Y."/>
            <person name="Watada M."/>
            <person name="Katoh T."/>
            <person name="Gotoh A."/>
            <person name="Gotoh Y."/>
            <person name="Taniguchi I."/>
            <person name="Nakamura K."/>
            <person name="Hayashi T."/>
            <person name="Katayama T."/>
            <person name="Uemura T."/>
            <person name="Hattori Y."/>
        </authorList>
    </citation>
    <scope>NUCLEOTIDE SEQUENCE [LARGE SCALE GENOMIC DNA]</scope>
    <source>
        <strain evidence="2 3">KH-74</strain>
    </source>
</reference>
<proteinExistence type="predicted"/>
<dbReference type="EMBL" id="BTGD01000008">
    <property type="protein sequence ID" value="GMM56436.1"/>
    <property type="molecule type" value="Genomic_DNA"/>
</dbReference>
<feature type="region of interest" description="Disordered" evidence="1">
    <location>
        <begin position="556"/>
        <end position="604"/>
    </location>
</feature>
<feature type="compositionally biased region" description="Basic residues" evidence="1">
    <location>
        <begin position="78"/>
        <end position="94"/>
    </location>
</feature>
<feature type="region of interest" description="Disordered" evidence="1">
    <location>
        <begin position="433"/>
        <end position="461"/>
    </location>
</feature>
<evidence type="ECO:0000313" key="3">
    <source>
        <dbReference type="Proteomes" id="UP001377567"/>
    </source>
</evidence>
<feature type="compositionally biased region" description="Polar residues" evidence="1">
    <location>
        <begin position="389"/>
        <end position="419"/>
    </location>
</feature>
<accession>A0AAV5RZ62</accession>
<feature type="compositionally biased region" description="Low complexity" evidence="1">
    <location>
        <begin position="60"/>
        <end position="72"/>
    </location>
</feature>
<dbReference type="AlphaFoldDB" id="A0AAV5RZ62"/>
<feature type="compositionally biased region" description="Polar residues" evidence="1">
    <location>
        <begin position="439"/>
        <end position="453"/>
    </location>
</feature>
<feature type="compositionally biased region" description="Polar residues" evidence="1">
    <location>
        <begin position="173"/>
        <end position="188"/>
    </location>
</feature>
<sequence>MQDGIARIKDNTLNTVSNKIYKTPTLAYILLNRMFSSGSGGKSKRKSFFLFGNDSKTESKPSPTRPSTRVPTATGAEKKRHHHHSSSTHLHKHSPALGKEEHATRSASAVIPDRNVPSIEKVPRESRYSSAQSIPSTTPDAIVPQKTRERIKRPPPPSMDFDEIKKTVERTKSAQLQTQQENKNSPTVPNHPVEVDIAHPHDFLSRDTMLNTHSMTPEDSINSAFQPQGQNTIYQHKRERSQAEELVDDIDLYLKNYKESSKSPVTLPGNDNMDVNHISGVDLQPEHTAMSDDNLIVQIPSNISVEEVSPLLFASKTRESIPKLYSSSDNDSIVHQTSNLKIANGNSYEESTSSDNFSFIESDESSALNDTDDNSVEDGVVSHDRSSEEINQTPLKSTNPFFLDDSQPSTNPSSSLRITNATDVGVPLRSINDDDDVIYNNQDTPVRSRSVTNDVDPDLEPRRNFRITNEDRPTFYAPYDSDSDSSSFVSYRPSVTTPREMSVDPMVNAYSTSNAYATPNDSPLKAQPYNEMIEPAENSTTTSLDNDSSDMYASLNASASQISSRKGAESTDNLKSLSTPGSKSVKSVQSNAEQQPRPDKPSRLVSSYVEELRLKYYKTSNFLEAPPNLPMALKQKNNLKQPRDIKMASRTNAKQVGIRHGKVKQKLLALEATSDDSKSLGSANISSIDHTKEFHKLLGKDDIVPEEDENESEEYLNEIPGDEAYDSEDYMAPLREKRGSKMGGSVTRSNTTVSYYTRLQNRPRSGTVDRMKSYDYKLPTNILDDYKENEAKNDSSNNAAKRNPSTKTIDSSALMDSYLGEGGLHLANPDSDSE</sequence>
<feature type="region of interest" description="Disordered" evidence="1">
    <location>
        <begin position="473"/>
        <end position="500"/>
    </location>
</feature>
<feature type="compositionally biased region" description="Polar residues" evidence="1">
    <location>
        <begin position="794"/>
        <end position="811"/>
    </location>
</feature>
<dbReference type="Proteomes" id="UP001377567">
    <property type="component" value="Unassembled WGS sequence"/>
</dbReference>
<feature type="compositionally biased region" description="Polar residues" evidence="1">
    <location>
        <begin position="128"/>
        <end position="139"/>
    </location>
</feature>
<gene>
    <name evidence="2" type="ORF">DAKH74_030520</name>
</gene>
<feature type="compositionally biased region" description="Basic and acidic residues" evidence="1">
    <location>
        <begin position="784"/>
        <end position="793"/>
    </location>
</feature>
<comment type="caution">
    <text evidence="2">The sequence shown here is derived from an EMBL/GenBank/DDBJ whole genome shotgun (WGS) entry which is preliminary data.</text>
</comment>
<feature type="compositionally biased region" description="Basic and acidic residues" evidence="1">
    <location>
        <begin position="162"/>
        <end position="172"/>
    </location>
</feature>
<feature type="compositionally biased region" description="Polar residues" evidence="1">
    <location>
        <begin position="556"/>
        <end position="594"/>
    </location>
</feature>
<organism evidence="2 3">
    <name type="scientific">Maudiozyma humilis</name>
    <name type="common">Sour dough yeast</name>
    <name type="synonym">Kazachstania humilis</name>
    <dbReference type="NCBI Taxonomy" id="51915"/>
    <lineage>
        <taxon>Eukaryota</taxon>
        <taxon>Fungi</taxon>
        <taxon>Dikarya</taxon>
        <taxon>Ascomycota</taxon>
        <taxon>Saccharomycotina</taxon>
        <taxon>Saccharomycetes</taxon>
        <taxon>Saccharomycetales</taxon>
        <taxon>Saccharomycetaceae</taxon>
        <taxon>Maudiozyma</taxon>
    </lineage>
</organism>
<feature type="compositionally biased region" description="Polar residues" evidence="1">
    <location>
        <begin position="746"/>
        <end position="764"/>
    </location>
</feature>
<protein>
    <submittedName>
        <fullName evidence="2">Uncharacterized protein</fullName>
    </submittedName>
</protein>
<evidence type="ECO:0000256" key="1">
    <source>
        <dbReference type="SAM" id="MobiDB-lite"/>
    </source>
</evidence>